<name>A0A415HQV1_9BACE</name>
<evidence type="ECO:0000256" key="2">
    <source>
        <dbReference type="ARBA" id="ARBA00007248"/>
    </source>
</evidence>
<evidence type="ECO:0000256" key="6">
    <source>
        <dbReference type="ARBA" id="ARBA00023237"/>
    </source>
</evidence>
<proteinExistence type="inferred from homology"/>
<gene>
    <name evidence="8" type="ORF">DW042_12070</name>
</gene>
<dbReference type="EMBL" id="QROC01000014">
    <property type="protein sequence ID" value="RHK96136.1"/>
    <property type="molecule type" value="Genomic_DNA"/>
</dbReference>
<dbReference type="AlphaFoldDB" id="A0A415HQV1"/>
<keyword evidence="3" id="KW-0732">Signal</keyword>
<comment type="subcellular location">
    <subcellularLocation>
        <location evidence="1">Cell outer membrane</location>
    </subcellularLocation>
</comment>
<comment type="similarity">
    <text evidence="2">Belongs to the bacteroidetes fimbrillin superfamily. FimB/Mfa2 family.</text>
</comment>
<keyword evidence="4" id="KW-0472">Membrane</keyword>
<organism evidence="8 9">
    <name type="scientific">Bacteroides xylanisolvens</name>
    <dbReference type="NCBI Taxonomy" id="371601"/>
    <lineage>
        <taxon>Bacteria</taxon>
        <taxon>Pseudomonadati</taxon>
        <taxon>Bacteroidota</taxon>
        <taxon>Bacteroidia</taxon>
        <taxon>Bacteroidales</taxon>
        <taxon>Bacteroidaceae</taxon>
        <taxon>Bacteroides</taxon>
    </lineage>
</organism>
<dbReference type="PROSITE" id="PS51257">
    <property type="entry name" value="PROKAR_LIPOPROTEIN"/>
    <property type="match status" value="1"/>
</dbReference>
<evidence type="ECO:0000256" key="5">
    <source>
        <dbReference type="ARBA" id="ARBA00023139"/>
    </source>
</evidence>
<dbReference type="InterPro" id="IPR014941">
    <property type="entry name" value="FimB/Mfa2/Mfa3"/>
</dbReference>
<evidence type="ECO:0000256" key="1">
    <source>
        <dbReference type="ARBA" id="ARBA00004442"/>
    </source>
</evidence>
<dbReference type="Proteomes" id="UP000284417">
    <property type="component" value="Unassembled WGS sequence"/>
</dbReference>
<evidence type="ECO:0000256" key="7">
    <source>
        <dbReference type="ARBA" id="ARBA00023288"/>
    </source>
</evidence>
<reference evidence="8 9" key="1">
    <citation type="submission" date="2018-08" db="EMBL/GenBank/DDBJ databases">
        <title>A genome reference for cultivated species of the human gut microbiota.</title>
        <authorList>
            <person name="Zou Y."/>
            <person name="Xue W."/>
            <person name="Luo G."/>
        </authorList>
    </citation>
    <scope>NUCLEOTIDE SEQUENCE [LARGE SCALE GENOMIC DNA]</scope>
    <source>
        <strain evidence="8 9">AF39-6AC</strain>
    </source>
</reference>
<comment type="caution">
    <text evidence="8">The sequence shown here is derived from an EMBL/GenBank/DDBJ whole genome shotgun (WGS) entry which is preliminary data.</text>
</comment>
<accession>A0A415HQV1</accession>
<keyword evidence="6" id="KW-0998">Cell outer membrane</keyword>
<evidence type="ECO:0000313" key="9">
    <source>
        <dbReference type="Proteomes" id="UP000284417"/>
    </source>
</evidence>
<evidence type="ECO:0008006" key="10">
    <source>
        <dbReference type="Google" id="ProtNLM"/>
    </source>
</evidence>
<sequence>MKNNKVYLIMYGAISLLWLVSCVKDDLHNTPHPDKGAVALSIDWTATEEGVVKPGSFSINLRGTENVTIEVDASTPGTLPLLLPGAYSALMYNSPDGFSITTDDATVNKATGGNTLLPTPGVLFTGAAEFTAVADDTLGCVIPVVQRTRRLLFRLTVTDGAPERIASLSGTLSGVAGSIRLATGELSGAGSVIPAFTRSGAEITASLNLLGMTGTQRLTLLLTFTDGLTQTIESDLTEQLAHFNDSHTALEVSGTLKTPTAIQPGTSTITNWQVQEEKDITIN</sequence>
<evidence type="ECO:0000256" key="3">
    <source>
        <dbReference type="ARBA" id="ARBA00022729"/>
    </source>
</evidence>
<protein>
    <recommendedName>
        <fullName evidence="10">DUF5119 domain-containing protein</fullName>
    </recommendedName>
</protein>
<keyword evidence="5" id="KW-0564">Palmitate</keyword>
<evidence type="ECO:0000256" key="4">
    <source>
        <dbReference type="ARBA" id="ARBA00023136"/>
    </source>
</evidence>
<evidence type="ECO:0000313" key="8">
    <source>
        <dbReference type="EMBL" id="RHK96136.1"/>
    </source>
</evidence>
<dbReference type="Pfam" id="PF08842">
    <property type="entry name" value="Mfa2"/>
    <property type="match status" value="1"/>
</dbReference>
<keyword evidence="7" id="KW-0449">Lipoprotein</keyword>
<dbReference type="GO" id="GO:0009279">
    <property type="term" value="C:cell outer membrane"/>
    <property type="evidence" value="ECO:0007669"/>
    <property type="project" value="UniProtKB-SubCell"/>
</dbReference>